<feature type="binding site" evidence="7">
    <location>
        <begin position="587"/>
        <end position="588"/>
    </location>
    <ligand>
        <name>FAD</name>
        <dbReference type="ChEBI" id="CHEBI:57692"/>
    </ligand>
</feature>
<dbReference type="InterPro" id="IPR012132">
    <property type="entry name" value="GMC_OxRdtase"/>
</dbReference>
<dbReference type="Pfam" id="PF05199">
    <property type="entry name" value="GMC_oxred_C"/>
    <property type="match status" value="1"/>
</dbReference>
<evidence type="ECO:0000256" key="4">
    <source>
        <dbReference type="ARBA" id="ARBA00022827"/>
    </source>
</evidence>
<sequence>MSLPKISPSAFATCQFDYLIVGGGTAGLVVASRLTEDPNITVGVIEAGSPGFGDPLIDLPGRFGEAIHTKYDWEFETTTQEGLGDRKLEWARGKVLGGSSAINFFTWMRGNKQDYDSWEELGNKGWGWESMLPFFRNAESFIHPDPDQQKHKLDYRYENHGSSGFIQTSYSKQHGAHHMYWHETLENMGVQRRPTFGGSNVGVWTGLTSVNSDMKRSYAANEYYLPNASRENFKVICDSIVREVILESINGKMKATGARFESAGLEYVAFARKEVIVSCGSVQSPLILELSGIGNPDILRAANIEVKIENKNVGENLQDRLMVAMVYEIDPSAPNADDLRANKSLAVAADEEYENHRTGLRTILPCSFAYLPLSHFMEEDEISRLATQVRNSWGAKANSPRNQSLLEKLTSKKPLGQMEFVFDARNWYPVFELEDGKKYGTLLQMLQYPFSTGGLHIPPTPLGKARTTSDDKPIIDPKYYQGDGALDREIMAAGLEFGHKITKTAPLCNFIKRRVFPPPAKNEEAEDFFEYVKYHTISDWHPTGTCAMGGSEGCKYGVVDERLKVYGTTNLRCIDASIMPVQISCHPQATVYAIAEKGASMILEDLRIQQTDGNF</sequence>
<dbReference type="Proteomes" id="UP001307849">
    <property type="component" value="Unassembled WGS sequence"/>
</dbReference>
<dbReference type="Pfam" id="PF00732">
    <property type="entry name" value="GMC_oxred_N"/>
    <property type="match status" value="1"/>
</dbReference>
<evidence type="ECO:0000256" key="5">
    <source>
        <dbReference type="ARBA" id="ARBA00023002"/>
    </source>
</evidence>
<accession>A0AAN8NDC0</accession>
<gene>
    <name evidence="11" type="ORF">TWF506_002717</name>
</gene>
<dbReference type="PANTHER" id="PTHR11552:SF201">
    <property type="entry name" value="GLUCOSE-METHANOL-CHOLINE OXIDOREDUCTASE N-TERMINAL DOMAIN-CONTAINING PROTEIN"/>
    <property type="match status" value="1"/>
</dbReference>
<feature type="domain" description="Glucose-methanol-choline oxidoreductase N-terminal" evidence="10">
    <location>
        <begin position="280"/>
        <end position="294"/>
    </location>
</feature>
<feature type="binding site" evidence="7">
    <location>
        <position position="95"/>
    </location>
    <ligand>
        <name>FAD</name>
        <dbReference type="ChEBI" id="CHEBI:57692"/>
    </ligand>
</feature>
<evidence type="ECO:0000313" key="12">
    <source>
        <dbReference type="Proteomes" id="UP001307849"/>
    </source>
</evidence>
<evidence type="ECO:0000259" key="10">
    <source>
        <dbReference type="PROSITE" id="PS00624"/>
    </source>
</evidence>
<dbReference type="SUPFAM" id="SSF51905">
    <property type="entry name" value="FAD/NAD(P)-binding domain"/>
    <property type="match status" value="1"/>
</dbReference>
<organism evidence="11 12">
    <name type="scientific">Arthrobotrys conoides</name>
    <dbReference type="NCBI Taxonomy" id="74498"/>
    <lineage>
        <taxon>Eukaryota</taxon>
        <taxon>Fungi</taxon>
        <taxon>Dikarya</taxon>
        <taxon>Ascomycota</taxon>
        <taxon>Pezizomycotina</taxon>
        <taxon>Orbiliomycetes</taxon>
        <taxon>Orbiliales</taxon>
        <taxon>Orbiliaceae</taxon>
        <taxon>Arthrobotrys</taxon>
    </lineage>
</organism>
<dbReference type="GO" id="GO:0016614">
    <property type="term" value="F:oxidoreductase activity, acting on CH-OH group of donors"/>
    <property type="evidence" value="ECO:0007669"/>
    <property type="project" value="InterPro"/>
</dbReference>
<dbReference type="PIRSF" id="PIRSF000137">
    <property type="entry name" value="Alcohol_oxidase"/>
    <property type="match status" value="1"/>
</dbReference>
<evidence type="ECO:0000256" key="6">
    <source>
        <dbReference type="PIRSR" id="PIRSR000137-1"/>
    </source>
</evidence>
<dbReference type="EMBL" id="JAVHJM010000011">
    <property type="protein sequence ID" value="KAK6502114.1"/>
    <property type="molecule type" value="Genomic_DNA"/>
</dbReference>
<evidence type="ECO:0000256" key="8">
    <source>
        <dbReference type="RuleBase" id="RU003968"/>
    </source>
</evidence>
<comment type="cofactor">
    <cofactor evidence="1 7">
        <name>FAD</name>
        <dbReference type="ChEBI" id="CHEBI:57692"/>
    </cofactor>
</comment>
<dbReference type="Gene3D" id="3.30.560.10">
    <property type="entry name" value="Glucose Oxidase, domain 3"/>
    <property type="match status" value="1"/>
</dbReference>
<name>A0AAN8NDC0_9PEZI</name>
<comment type="caution">
    <text evidence="11">The sequence shown here is derived from an EMBL/GenBank/DDBJ whole genome shotgun (WGS) entry which is preliminary data.</text>
</comment>
<feature type="binding site" evidence="7">
    <location>
        <begin position="540"/>
        <end position="541"/>
    </location>
    <ligand>
        <name>FAD</name>
        <dbReference type="ChEBI" id="CHEBI:57692"/>
    </ligand>
</feature>
<dbReference type="AlphaFoldDB" id="A0AAN8NDC0"/>
<evidence type="ECO:0000259" key="9">
    <source>
        <dbReference type="PROSITE" id="PS00623"/>
    </source>
</evidence>
<evidence type="ECO:0000256" key="1">
    <source>
        <dbReference type="ARBA" id="ARBA00001974"/>
    </source>
</evidence>
<keyword evidence="12" id="KW-1185">Reference proteome</keyword>
<dbReference type="PROSITE" id="PS00624">
    <property type="entry name" value="GMC_OXRED_2"/>
    <property type="match status" value="1"/>
</dbReference>
<dbReference type="InterPro" id="IPR000172">
    <property type="entry name" value="GMC_OxRdtase_N"/>
</dbReference>
<dbReference type="SUPFAM" id="SSF54373">
    <property type="entry name" value="FAD-linked reductases, C-terminal domain"/>
    <property type="match status" value="1"/>
</dbReference>
<reference evidence="11 12" key="1">
    <citation type="submission" date="2019-10" db="EMBL/GenBank/DDBJ databases">
        <authorList>
            <person name="Palmer J.M."/>
        </authorList>
    </citation>
    <scope>NUCLEOTIDE SEQUENCE [LARGE SCALE GENOMIC DNA]</scope>
    <source>
        <strain evidence="11 12">TWF506</strain>
    </source>
</reference>
<dbReference type="PROSITE" id="PS00623">
    <property type="entry name" value="GMC_OXRED_1"/>
    <property type="match status" value="1"/>
</dbReference>
<evidence type="ECO:0000256" key="7">
    <source>
        <dbReference type="PIRSR" id="PIRSR000137-2"/>
    </source>
</evidence>
<dbReference type="InterPro" id="IPR007867">
    <property type="entry name" value="GMC_OxRtase_C"/>
</dbReference>
<keyword evidence="3 8" id="KW-0285">Flavoprotein</keyword>
<dbReference type="Gene3D" id="3.50.50.60">
    <property type="entry name" value="FAD/NAD(P)-binding domain"/>
    <property type="match status" value="1"/>
</dbReference>
<feature type="active site" description="Proton donor" evidence="6">
    <location>
        <position position="541"/>
    </location>
</feature>
<comment type="similarity">
    <text evidence="2 8">Belongs to the GMC oxidoreductase family.</text>
</comment>
<evidence type="ECO:0000256" key="2">
    <source>
        <dbReference type="ARBA" id="ARBA00010790"/>
    </source>
</evidence>
<evidence type="ECO:0000256" key="3">
    <source>
        <dbReference type="ARBA" id="ARBA00022630"/>
    </source>
</evidence>
<feature type="active site" description="Proton acceptor" evidence="6">
    <location>
        <position position="586"/>
    </location>
</feature>
<dbReference type="InterPro" id="IPR036188">
    <property type="entry name" value="FAD/NAD-bd_sf"/>
</dbReference>
<dbReference type="GO" id="GO:0050660">
    <property type="term" value="F:flavin adenine dinucleotide binding"/>
    <property type="evidence" value="ECO:0007669"/>
    <property type="project" value="InterPro"/>
</dbReference>
<proteinExistence type="inferred from homology"/>
<feature type="domain" description="Glucose-methanol-choline oxidoreductase N-terminal" evidence="9">
    <location>
        <begin position="93"/>
        <end position="116"/>
    </location>
</feature>
<evidence type="ECO:0000313" key="11">
    <source>
        <dbReference type="EMBL" id="KAK6502114.1"/>
    </source>
</evidence>
<feature type="binding site" evidence="7">
    <location>
        <position position="241"/>
    </location>
    <ligand>
        <name>FAD</name>
        <dbReference type="ChEBI" id="CHEBI:57692"/>
    </ligand>
</feature>
<keyword evidence="4 7" id="KW-0274">FAD</keyword>
<protein>
    <recommendedName>
        <fullName evidence="9 10">Glucose-methanol-choline oxidoreductase N-terminal domain-containing protein</fullName>
    </recommendedName>
</protein>
<dbReference type="PANTHER" id="PTHR11552">
    <property type="entry name" value="GLUCOSE-METHANOL-CHOLINE GMC OXIDOREDUCTASE"/>
    <property type="match status" value="1"/>
</dbReference>
<keyword evidence="5" id="KW-0560">Oxidoreductase</keyword>